<dbReference type="Gene3D" id="1.25.40.20">
    <property type="entry name" value="Ankyrin repeat-containing domain"/>
    <property type="match status" value="3"/>
</dbReference>
<dbReference type="AlphaFoldDB" id="A0A6F9DGN4"/>
<proteinExistence type="evidence at transcript level"/>
<feature type="transmembrane region" description="Helical" evidence="3">
    <location>
        <begin position="462"/>
        <end position="482"/>
    </location>
</feature>
<protein>
    <submittedName>
        <fullName evidence="6">Kinase D-interacting substrate of 220 kDa-like</fullName>
    </submittedName>
</protein>
<evidence type="ECO:0000259" key="5">
    <source>
        <dbReference type="Pfam" id="PF23307"/>
    </source>
</evidence>
<feature type="transmembrane region" description="Helical" evidence="3">
    <location>
        <begin position="533"/>
        <end position="556"/>
    </location>
</feature>
<dbReference type="PRINTS" id="PR01415">
    <property type="entry name" value="ANKYRIN"/>
</dbReference>
<dbReference type="GO" id="GO:0016301">
    <property type="term" value="F:kinase activity"/>
    <property type="evidence" value="ECO:0007669"/>
    <property type="project" value="UniProtKB-KW"/>
</dbReference>
<dbReference type="GO" id="GO:0030165">
    <property type="term" value="F:PDZ domain binding"/>
    <property type="evidence" value="ECO:0007669"/>
    <property type="project" value="TreeGrafter"/>
</dbReference>
<feature type="repeat" description="ANK" evidence="1">
    <location>
        <begin position="76"/>
        <end position="108"/>
    </location>
</feature>
<feature type="transmembrane region" description="Helical" evidence="3">
    <location>
        <begin position="503"/>
        <end position="527"/>
    </location>
</feature>
<keyword evidence="3" id="KW-1133">Transmembrane helix</keyword>
<dbReference type="Pfam" id="PF23307">
    <property type="entry name" value="SAM_KIDINS220"/>
    <property type="match status" value="1"/>
</dbReference>
<dbReference type="PANTHER" id="PTHR24116">
    <property type="entry name" value="KINASE D-INTERACTING SUBSTRATE OF 220 KDA"/>
    <property type="match status" value="1"/>
</dbReference>
<feature type="repeat" description="ANK" evidence="1">
    <location>
        <begin position="242"/>
        <end position="274"/>
    </location>
</feature>
<feature type="transmembrane region" description="Helical" evidence="3">
    <location>
        <begin position="703"/>
        <end position="732"/>
    </location>
</feature>
<feature type="repeat" description="ANK" evidence="1">
    <location>
        <begin position="43"/>
        <end position="75"/>
    </location>
</feature>
<feature type="repeat" description="ANK" evidence="1">
    <location>
        <begin position="109"/>
        <end position="141"/>
    </location>
</feature>
<feature type="repeat" description="ANK" evidence="1">
    <location>
        <begin position="175"/>
        <end position="207"/>
    </location>
</feature>
<dbReference type="SUPFAM" id="SSF48403">
    <property type="entry name" value="Ankyrin repeat"/>
    <property type="match status" value="1"/>
</dbReference>
<feature type="repeat" description="ANK" evidence="1">
    <location>
        <begin position="275"/>
        <end position="307"/>
    </location>
</feature>
<evidence type="ECO:0000259" key="4">
    <source>
        <dbReference type="Pfam" id="PF07693"/>
    </source>
</evidence>
<dbReference type="InterPro" id="IPR052771">
    <property type="entry name" value="Neurotrophin_sig_adaptor"/>
</dbReference>
<feature type="transmembrane region" description="Helical" evidence="3">
    <location>
        <begin position="666"/>
        <end position="688"/>
    </location>
</feature>
<dbReference type="InterPro" id="IPR011646">
    <property type="entry name" value="KAP_P-loop"/>
</dbReference>
<accession>A0A6F9DGN4</accession>
<keyword evidence="6" id="KW-0808">Transferase</keyword>
<feature type="domain" description="KAP NTPase" evidence="4">
    <location>
        <begin position="446"/>
        <end position="917"/>
    </location>
</feature>
<gene>
    <name evidence="6" type="primary">Kidins220-002</name>
</gene>
<keyword evidence="6" id="KW-0418">Kinase</keyword>
<evidence type="ECO:0000256" key="3">
    <source>
        <dbReference type="SAM" id="Phobius"/>
    </source>
</evidence>
<evidence type="ECO:0000256" key="2">
    <source>
        <dbReference type="SAM" id="MobiDB-lite"/>
    </source>
</evidence>
<feature type="repeat" description="ANK" evidence="1">
    <location>
        <begin position="308"/>
        <end position="340"/>
    </location>
</feature>
<dbReference type="PROSITE" id="PS50088">
    <property type="entry name" value="ANK_REPEAT"/>
    <property type="match status" value="9"/>
</dbReference>
<feature type="repeat" description="ANK" evidence="1">
    <location>
        <begin position="341"/>
        <end position="373"/>
    </location>
</feature>
<dbReference type="PANTHER" id="PTHR24116:SF0">
    <property type="entry name" value="KINASE D-INTERACTING SUBSTRATE OF 220 KDA"/>
    <property type="match status" value="1"/>
</dbReference>
<dbReference type="Pfam" id="PF00023">
    <property type="entry name" value="Ank"/>
    <property type="match status" value="2"/>
</dbReference>
<feature type="compositionally biased region" description="Polar residues" evidence="2">
    <location>
        <begin position="1195"/>
        <end position="1212"/>
    </location>
</feature>
<keyword evidence="3" id="KW-0472">Membrane</keyword>
<sequence length="1228" mass="137694">MASSVIELQELNVNIHQFVEEENIVALQNFLVDPELVEKRNDLNQTALHVASEKGNVDVVQLLLARGAVISVRDIDEFTPLIAASRCGHYEIVKLLVEKRSNIELADKNGWTSLVWASYKGHTAVVQFLLEEGANVHVTVNYNMTSLLWAAGRGFDGVVEMLCEKGAKVNHTDKFGNTSLLWAARQGSVKSVRCLLRKHADPNIVGGNGSNCLLSALKGKHLDCVETLLDNMKLNVNQTDRDGHTALSFAAKLGEEDVIRLLLDRGAFLNLADHHGDTALIKATKHGHQNCVKILLSKFADVDLKGKDGKTALHFACEMGNMTIVKELLACNPNIDVRNSDHETPLVRAVKEGNCPVVKLLLNHGASVAATDKNHDSPIHSAIRAQNVQMLELLLQDPRNAQYMYRPNKFGETAYDLDNQNRKQLLPTLFGLKGFSTASMSDSSSYDLYSSAMADMLSDPGFETPICVGLFATWGSTVSILLNKVKNQIRLFVGSQTAKKYRFSWVTFFVIAFLSTFFGLFVGYLTFGTPSGGIATALTVFILPYLAILVLYFGCYKAKWPWAMRMLYSLQDKEFYMKLMMKICFASYHRSDSAKRKVRFIFATGAGLSPTNATTSVADLLMVITEAIECKVGHVAFRLSRGFNDKIFPDLAFRWLFRKFCCIPTLVWFVLFLCSFSCTLILVIAVYGPNPSLNLDDFWNPLIIIYITSSVSGGLLLVSLSMLSSVMSSLFLSPKSLQQKLKKTSRPLKTEMIQICHALGQIDAIMGTNTRLCVLLDCLECRDIKNLIEMMETLRKSFDMNPIITLLAADYHLLSSAVEQASIHNGNPQLKVNFSHSVIQLPLFFSERKHRQNKKMTVRNGVLTPVHDRQDCDFSMEHQGRHTKSFDLTRWLTSDERLDLINPHLVKRMASIISFSARLLRAEGKDFSWPSLSCWIVLSELWPYTTTCLVENVEQRINETNKPLRLLYFEIAPMLSSNHASDNSSVYALQGFVTSKCFTLTVRDLKNFAETAMNLDPKLKEYVPNFSDLSANIQKSDIRSDSMSLTSTVSYSEIPVTNWSVDEVCLRFKAIAGLNSHNFPHYDAFIRRNNFHGLAIVSCDLDELKKELKAPFGDWCLIRKFIMESKVQQSTKAISLSSINVSEPKSQSDGKKFPLTPDADDTTEFNALSLTDRSAYDEAFKEYLRLQNRNALSTEQLTNINDNSSVLPSTSDQENEPLIHRQFDINAN</sequence>
<dbReference type="GO" id="GO:0019887">
    <property type="term" value="F:protein kinase regulator activity"/>
    <property type="evidence" value="ECO:0007669"/>
    <property type="project" value="TreeGrafter"/>
</dbReference>
<organism evidence="6">
    <name type="scientific">Phallusia mammillata</name>
    <dbReference type="NCBI Taxonomy" id="59560"/>
    <lineage>
        <taxon>Eukaryota</taxon>
        <taxon>Metazoa</taxon>
        <taxon>Chordata</taxon>
        <taxon>Tunicata</taxon>
        <taxon>Ascidiacea</taxon>
        <taxon>Phlebobranchia</taxon>
        <taxon>Ascidiidae</taxon>
        <taxon>Phallusia</taxon>
    </lineage>
</organism>
<dbReference type="Pfam" id="PF12796">
    <property type="entry name" value="Ank_2"/>
    <property type="match status" value="3"/>
</dbReference>
<evidence type="ECO:0000256" key="1">
    <source>
        <dbReference type="PROSITE-ProRule" id="PRU00023"/>
    </source>
</evidence>
<feature type="region of interest" description="Disordered" evidence="2">
    <location>
        <begin position="1195"/>
        <end position="1216"/>
    </location>
</feature>
<feature type="domain" description="Kinase D-interacting substrate of 220 kDa-like SAM" evidence="5">
    <location>
        <begin position="1055"/>
        <end position="1131"/>
    </location>
</feature>
<name>A0A6F9DGN4_9ASCI</name>
<feature type="region of interest" description="Disordered" evidence="2">
    <location>
        <begin position="1139"/>
        <end position="1160"/>
    </location>
</feature>
<keyword evidence="1" id="KW-0040">ANK repeat</keyword>
<dbReference type="InterPro" id="IPR057092">
    <property type="entry name" value="SAM_KIDINS220"/>
</dbReference>
<reference evidence="6" key="1">
    <citation type="submission" date="2020-04" db="EMBL/GenBank/DDBJ databases">
        <authorList>
            <person name="Neveu A P."/>
        </authorList>
    </citation>
    <scope>NUCLEOTIDE SEQUENCE</scope>
    <source>
        <tissue evidence="6">Whole embryo</tissue>
    </source>
</reference>
<dbReference type="PROSITE" id="PS50297">
    <property type="entry name" value="ANK_REP_REGION"/>
    <property type="match status" value="7"/>
</dbReference>
<dbReference type="InterPro" id="IPR002110">
    <property type="entry name" value="Ankyrin_rpt"/>
</dbReference>
<dbReference type="Pfam" id="PF07693">
    <property type="entry name" value="KAP_NTPase"/>
    <property type="match status" value="1"/>
</dbReference>
<dbReference type="SMART" id="SM00248">
    <property type="entry name" value="ANK"/>
    <property type="match status" value="11"/>
</dbReference>
<feature type="repeat" description="ANK" evidence="1">
    <location>
        <begin position="142"/>
        <end position="174"/>
    </location>
</feature>
<dbReference type="InterPro" id="IPR036770">
    <property type="entry name" value="Ankyrin_rpt-contain_sf"/>
</dbReference>
<dbReference type="EMBL" id="LR786203">
    <property type="protein sequence ID" value="CAB3258919.1"/>
    <property type="molecule type" value="mRNA"/>
</dbReference>
<evidence type="ECO:0000313" key="6">
    <source>
        <dbReference type="EMBL" id="CAB3258919.1"/>
    </source>
</evidence>
<keyword evidence="3" id="KW-0812">Transmembrane</keyword>